<dbReference type="Proteomes" id="UP000594454">
    <property type="component" value="Chromosome 6"/>
</dbReference>
<dbReference type="InParanoid" id="A0A7R8V4H9"/>
<protein>
    <submittedName>
        <fullName evidence="2">Uncharacterized protein</fullName>
    </submittedName>
</protein>
<gene>
    <name evidence="2" type="ORF">HERILL_LOCUS14382</name>
</gene>
<sequence length="115" mass="13197">MAKLAGYRGDYYYLQAAYPPNSLVGNTVTELFVDLVVNSTMDTLTEVYKVEWVLARDTELLLVLPPQYAHCIQSIIEIKCAKIVKPFLTTKERQFNRQTSKKRTLLEGKKRLPSN</sequence>
<evidence type="ECO:0000256" key="1">
    <source>
        <dbReference type="SAM" id="MobiDB-lite"/>
    </source>
</evidence>
<accession>A0A7R8V4H9</accession>
<organism evidence="2 3">
    <name type="scientific">Hermetia illucens</name>
    <name type="common">Black soldier fly</name>
    <dbReference type="NCBI Taxonomy" id="343691"/>
    <lineage>
        <taxon>Eukaryota</taxon>
        <taxon>Metazoa</taxon>
        <taxon>Ecdysozoa</taxon>
        <taxon>Arthropoda</taxon>
        <taxon>Hexapoda</taxon>
        <taxon>Insecta</taxon>
        <taxon>Pterygota</taxon>
        <taxon>Neoptera</taxon>
        <taxon>Endopterygota</taxon>
        <taxon>Diptera</taxon>
        <taxon>Brachycera</taxon>
        <taxon>Stratiomyomorpha</taxon>
        <taxon>Stratiomyidae</taxon>
        <taxon>Hermetiinae</taxon>
        <taxon>Hermetia</taxon>
    </lineage>
</organism>
<name>A0A7R8V4H9_HERIL</name>
<proteinExistence type="predicted"/>
<evidence type="ECO:0000313" key="3">
    <source>
        <dbReference type="Proteomes" id="UP000594454"/>
    </source>
</evidence>
<dbReference type="EMBL" id="LR899014">
    <property type="protein sequence ID" value="CAD7091987.1"/>
    <property type="molecule type" value="Genomic_DNA"/>
</dbReference>
<reference evidence="2 3" key="1">
    <citation type="submission" date="2020-11" db="EMBL/GenBank/DDBJ databases">
        <authorList>
            <person name="Wallbank WR R."/>
            <person name="Pardo Diaz C."/>
            <person name="Kozak K."/>
            <person name="Martin S."/>
            <person name="Jiggins C."/>
            <person name="Moest M."/>
            <person name="Warren A I."/>
            <person name="Generalovic N T."/>
            <person name="Byers J.R.P. K."/>
            <person name="Montejo-Kovacevich G."/>
            <person name="Yen C E."/>
        </authorList>
    </citation>
    <scope>NUCLEOTIDE SEQUENCE [LARGE SCALE GENOMIC DNA]</scope>
</reference>
<evidence type="ECO:0000313" key="2">
    <source>
        <dbReference type="EMBL" id="CAD7091987.1"/>
    </source>
</evidence>
<dbReference type="AlphaFoldDB" id="A0A7R8V4H9"/>
<feature type="region of interest" description="Disordered" evidence="1">
    <location>
        <begin position="95"/>
        <end position="115"/>
    </location>
</feature>
<keyword evidence="3" id="KW-1185">Reference proteome</keyword>
<feature type="compositionally biased region" description="Basic and acidic residues" evidence="1">
    <location>
        <begin position="104"/>
        <end position="115"/>
    </location>
</feature>